<organism evidence="3 4">
    <name type="scientific">Paraburkholderia sabiae</name>
    <dbReference type="NCBI Taxonomy" id="273251"/>
    <lineage>
        <taxon>Bacteria</taxon>
        <taxon>Pseudomonadati</taxon>
        <taxon>Pseudomonadota</taxon>
        <taxon>Betaproteobacteria</taxon>
        <taxon>Burkholderiales</taxon>
        <taxon>Burkholderiaceae</taxon>
        <taxon>Paraburkholderia</taxon>
    </lineage>
</organism>
<dbReference type="InterPro" id="IPR052934">
    <property type="entry name" value="Methyl-DNA_Rec/Restrict_Enz"/>
</dbReference>
<feature type="region of interest" description="Disordered" evidence="1">
    <location>
        <begin position="642"/>
        <end position="723"/>
    </location>
</feature>
<accession>A0ABU9QPH1</accession>
<protein>
    <submittedName>
        <fullName evidence="3">AAA family ATPase</fullName>
    </submittedName>
</protein>
<feature type="compositionally biased region" description="Polar residues" evidence="1">
    <location>
        <begin position="296"/>
        <end position="308"/>
    </location>
</feature>
<evidence type="ECO:0000259" key="2">
    <source>
        <dbReference type="SMART" id="SM00382"/>
    </source>
</evidence>
<keyword evidence="4" id="KW-1185">Reference proteome</keyword>
<feature type="compositionally biased region" description="Acidic residues" evidence="1">
    <location>
        <begin position="648"/>
        <end position="658"/>
    </location>
</feature>
<name>A0ABU9QPH1_9BURK</name>
<feature type="compositionally biased region" description="Basic and acidic residues" evidence="1">
    <location>
        <begin position="664"/>
        <end position="676"/>
    </location>
</feature>
<dbReference type="PANTHER" id="PTHR37291:SF1">
    <property type="entry name" value="TYPE IV METHYL-DIRECTED RESTRICTION ENZYME ECOKMCRB SUBUNIT"/>
    <property type="match status" value="1"/>
</dbReference>
<dbReference type="Proteomes" id="UP001494588">
    <property type="component" value="Unassembled WGS sequence"/>
</dbReference>
<dbReference type="Pfam" id="PF07728">
    <property type="entry name" value="AAA_5"/>
    <property type="match status" value="1"/>
</dbReference>
<sequence length="723" mass="80876">MSRYIPNHPNANQVFDLGAKFKTEALLNGKSIFVPKADLWTPENFDPLIEHYVKDPIVGKGDVRGEKFWEKLGSQLGRCTPSSVALCAEIYWILTLASSFLTVKYKKSKISSIWAMARPEPISSLDASSPYLSETALGGVGSTGTAYNLLMWMELAYAIQMFRSLVAMPIDERSKLLMQPWEFARWLDEMDDTEGRQFYHILAHVLFPDEFERVFSEGGKEALARHDTLSIPHARRSPRSTRDKALFDERVRLEREFGRSIDYYSDPPLLVRKDKSKQKRKSVSPSPRGIDLTELFTDSNGGDSNKQAQEGGGDSPIERPWTPRNRVFFGPPGSGKTYSMERIRLERYKSGEHIVFVSFHPSYSYEDFVEGYRPLPGQGGRLSERPVKGPFREICERAHKHPDVRHTLFIDEINRANVAKVFGELITILEPSKRCDPNPTLDFSDVNSAVRLQYSGEMLAVPANLDIVATMNTADRSVQSIDRALRRRFEFIETPSDPERLSPNLVGGVDLRALLSAVNDRIEFLIDSDHAIGHALLMDVRSLSDLRRVFSRRVIPLLQEYFFEDLSKAKLALTGSGKRSVFFDERPLDPGKLFDSTAELDGLEARVSIRPASRTDNWTAPEFVKLYLRGAEAQAAIDALSSGGLPDQEVEDDEEIAEEWSGAKLEDIEPDRREGAASEPITEISAASGVKHGERSSAPFGTSSQAPVDDTDSGATGQTEGST</sequence>
<dbReference type="PANTHER" id="PTHR37291">
    <property type="entry name" value="5-METHYLCYTOSINE-SPECIFIC RESTRICTION ENZYME B"/>
    <property type="match status" value="1"/>
</dbReference>
<feature type="compositionally biased region" description="Polar residues" evidence="1">
    <location>
        <begin position="713"/>
        <end position="723"/>
    </location>
</feature>
<evidence type="ECO:0000313" key="3">
    <source>
        <dbReference type="EMBL" id="MEM5291324.1"/>
    </source>
</evidence>
<dbReference type="InterPro" id="IPR003593">
    <property type="entry name" value="AAA+_ATPase"/>
</dbReference>
<reference evidence="3 4" key="1">
    <citation type="submission" date="2024-01" db="EMBL/GenBank/DDBJ databases">
        <title>The diversity of rhizobia nodulating Mimosa spp. in eleven states of Brazil covering several biomes is determined by host plant, location, and edaphic factors.</title>
        <authorList>
            <person name="Rouws L."/>
            <person name="Barauna A."/>
            <person name="Beukes C."/>
            <person name="De Faria S.M."/>
            <person name="Gross E."/>
            <person name="Dos Reis Junior F.B."/>
            <person name="Simon M."/>
            <person name="Maluk M."/>
            <person name="Odee D.W."/>
            <person name="Kenicer G."/>
            <person name="Young J.P.W."/>
            <person name="Reis V.M."/>
            <person name="Zilli J."/>
            <person name="James E.K."/>
        </authorList>
    </citation>
    <scope>NUCLEOTIDE SEQUENCE [LARGE SCALE GENOMIC DNA]</scope>
    <source>
        <strain evidence="3 4">JPY77</strain>
    </source>
</reference>
<proteinExistence type="predicted"/>
<dbReference type="SUPFAM" id="SSF52540">
    <property type="entry name" value="P-loop containing nucleoside triphosphate hydrolases"/>
    <property type="match status" value="1"/>
</dbReference>
<dbReference type="InterPro" id="IPR011704">
    <property type="entry name" value="ATPase_dyneun-rel_AAA"/>
</dbReference>
<evidence type="ECO:0000256" key="1">
    <source>
        <dbReference type="SAM" id="MobiDB-lite"/>
    </source>
</evidence>
<gene>
    <name evidence="3" type="ORF">V4C55_36965</name>
</gene>
<dbReference type="Gene3D" id="3.40.50.300">
    <property type="entry name" value="P-loop containing nucleotide triphosphate hydrolases"/>
    <property type="match status" value="1"/>
</dbReference>
<evidence type="ECO:0000313" key="4">
    <source>
        <dbReference type="Proteomes" id="UP001494588"/>
    </source>
</evidence>
<comment type="caution">
    <text evidence="3">The sequence shown here is derived from an EMBL/GenBank/DDBJ whole genome shotgun (WGS) entry which is preliminary data.</text>
</comment>
<feature type="domain" description="AAA+ ATPase" evidence="2">
    <location>
        <begin position="322"/>
        <end position="499"/>
    </location>
</feature>
<feature type="region of interest" description="Disordered" evidence="1">
    <location>
        <begin position="274"/>
        <end position="333"/>
    </location>
</feature>
<dbReference type="SMART" id="SM00382">
    <property type="entry name" value="AAA"/>
    <property type="match status" value="1"/>
</dbReference>
<dbReference type="EMBL" id="JAZHGC010000048">
    <property type="protein sequence ID" value="MEM5291324.1"/>
    <property type="molecule type" value="Genomic_DNA"/>
</dbReference>
<dbReference type="InterPro" id="IPR027417">
    <property type="entry name" value="P-loop_NTPase"/>
</dbReference>
<dbReference type="RefSeq" id="WP_201660839.1">
    <property type="nucleotide sequence ID" value="NZ_CAJHCS010000042.1"/>
</dbReference>